<feature type="transmembrane region" description="Helical" evidence="7">
    <location>
        <begin position="260"/>
        <end position="283"/>
    </location>
</feature>
<organism evidence="8 9">
    <name type="scientific">Shewanella electrodiphila</name>
    <dbReference type="NCBI Taxonomy" id="934143"/>
    <lineage>
        <taxon>Bacteria</taxon>
        <taxon>Pseudomonadati</taxon>
        <taxon>Pseudomonadota</taxon>
        <taxon>Gammaproteobacteria</taxon>
        <taxon>Alteromonadales</taxon>
        <taxon>Shewanellaceae</taxon>
        <taxon>Shewanella</taxon>
    </lineage>
</organism>
<dbReference type="CDD" id="cd11484">
    <property type="entry name" value="SLC-NCS1sbd_CobB-like"/>
    <property type="match status" value="1"/>
</dbReference>
<dbReference type="InterPro" id="IPR001248">
    <property type="entry name" value="Pur-cyt_permease"/>
</dbReference>
<evidence type="ECO:0000256" key="4">
    <source>
        <dbReference type="ARBA" id="ARBA00022989"/>
    </source>
</evidence>
<dbReference type="Pfam" id="PF02133">
    <property type="entry name" value="Transp_cyt_pur"/>
    <property type="match status" value="1"/>
</dbReference>
<protein>
    <submittedName>
        <fullName evidence="8">Cytosine permease</fullName>
    </submittedName>
</protein>
<feature type="region of interest" description="Disordered" evidence="6">
    <location>
        <begin position="1"/>
        <end position="21"/>
    </location>
</feature>
<keyword evidence="4 7" id="KW-1133">Transmembrane helix</keyword>
<feature type="transmembrane region" description="Helical" evidence="7">
    <location>
        <begin position="148"/>
        <end position="172"/>
    </location>
</feature>
<feature type="transmembrane region" description="Helical" evidence="7">
    <location>
        <begin position="360"/>
        <end position="381"/>
    </location>
</feature>
<feature type="transmembrane region" description="Helical" evidence="7">
    <location>
        <begin position="78"/>
        <end position="98"/>
    </location>
</feature>
<proteinExistence type="inferred from homology"/>
<evidence type="ECO:0000313" key="8">
    <source>
        <dbReference type="EMBL" id="MCL1045296.1"/>
    </source>
</evidence>
<comment type="caution">
    <text evidence="8">The sequence shown here is derived from an EMBL/GenBank/DDBJ whole genome shotgun (WGS) entry which is preliminary data.</text>
</comment>
<dbReference type="InterPro" id="IPR030191">
    <property type="entry name" value="CodB"/>
</dbReference>
<dbReference type="RefSeq" id="WP_248955387.1">
    <property type="nucleotide sequence ID" value="NZ_JAKIKU010000003.1"/>
</dbReference>
<evidence type="ECO:0000313" key="9">
    <source>
        <dbReference type="Proteomes" id="UP001202134"/>
    </source>
</evidence>
<dbReference type="Proteomes" id="UP001202134">
    <property type="component" value="Unassembled WGS sequence"/>
</dbReference>
<keyword evidence="9" id="KW-1185">Reference proteome</keyword>
<dbReference type="EMBL" id="JAKIKU010000003">
    <property type="protein sequence ID" value="MCL1045296.1"/>
    <property type="molecule type" value="Genomic_DNA"/>
</dbReference>
<feature type="transmembrane region" description="Helical" evidence="7">
    <location>
        <begin position="289"/>
        <end position="316"/>
    </location>
</feature>
<evidence type="ECO:0000256" key="2">
    <source>
        <dbReference type="ARBA" id="ARBA00008974"/>
    </source>
</evidence>
<evidence type="ECO:0000256" key="7">
    <source>
        <dbReference type="SAM" id="Phobius"/>
    </source>
</evidence>
<feature type="transmembrane region" description="Helical" evidence="7">
    <location>
        <begin position="337"/>
        <end position="354"/>
    </location>
</feature>
<evidence type="ECO:0000256" key="3">
    <source>
        <dbReference type="ARBA" id="ARBA00022692"/>
    </source>
</evidence>
<feature type="transmembrane region" description="Helical" evidence="7">
    <location>
        <begin position="119"/>
        <end position="136"/>
    </location>
</feature>
<feature type="transmembrane region" description="Helical" evidence="7">
    <location>
        <begin position="230"/>
        <end position="248"/>
    </location>
</feature>
<feature type="transmembrane region" description="Helical" evidence="7">
    <location>
        <begin position="48"/>
        <end position="66"/>
    </location>
</feature>
<comment type="subcellular location">
    <subcellularLocation>
        <location evidence="1">Membrane</location>
        <topology evidence="1">Multi-pass membrane protein</topology>
    </subcellularLocation>
</comment>
<sequence>MSVNQPVQLNSQSSSAPSNADKSNYDGLLDDYATSPVPLHKTVGGIRIGMINGGLAFAVPGLITGLELGGALGITQSIYAFLIGGVILSVLGAITGLVGMHNRLASCMTMKFVFGTKGANLLTLAFVLSLLGWYGVNINLFSEVSQSLILQMFNFTFPIWALEISAGVLITLTTIWGFSLIEKVSSLFVPVLFILTAYMLYKSFGYVIPATETAAQTNQMDTISLSFGEAVSAVVGSFIVSVVLMPDFTRFAKTKTDTVVASFLPFLLLNTFVYIAAAMAGLAVQQNDILQVMLTLGIGTLAFILLIMSSWVTNVVNLYSAALGFNAINANWEEWKIIVVAGVLGTIVASFNLLANFTDFLFSLSIIFTPVAAIYVVDFFILRRQKTYQLAQISHLPAINYLAVIAWGIGISTSLLVNNGYFTFTGIEVCDAIIITMPSYYLLMKVWQKNRLSRSN</sequence>
<feature type="transmembrane region" description="Helical" evidence="7">
    <location>
        <begin position="393"/>
        <end position="415"/>
    </location>
</feature>
<dbReference type="Gene3D" id="1.10.4160.10">
    <property type="entry name" value="Hydantoin permease"/>
    <property type="match status" value="1"/>
</dbReference>
<feature type="transmembrane region" description="Helical" evidence="7">
    <location>
        <begin position="421"/>
        <end position="443"/>
    </location>
</feature>
<accession>A0ABT0KP29</accession>
<comment type="similarity">
    <text evidence="2">Belongs to the purine-cytosine permease (2.A.39) family.</text>
</comment>
<reference evidence="8 9" key="1">
    <citation type="submission" date="2022-01" db="EMBL/GenBank/DDBJ databases">
        <title>Whole genome-based taxonomy of the Shewanellaceae.</title>
        <authorList>
            <person name="Martin-Rodriguez A.J."/>
        </authorList>
    </citation>
    <scope>NUCLEOTIDE SEQUENCE [LARGE SCALE GENOMIC DNA]</scope>
    <source>
        <strain evidence="8 9">DSM 24955</strain>
    </source>
</reference>
<evidence type="ECO:0000256" key="5">
    <source>
        <dbReference type="ARBA" id="ARBA00023136"/>
    </source>
</evidence>
<dbReference type="PANTHER" id="PTHR30569">
    <property type="entry name" value="CYTOSINE TRANSPORTER CODB"/>
    <property type="match status" value="1"/>
</dbReference>
<name>A0ABT0KP29_9GAMM</name>
<evidence type="ECO:0000256" key="6">
    <source>
        <dbReference type="SAM" id="MobiDB-lite"/>
    </source>
</evidence>
<feature type="transmembrane region" description="Helical" evidence="7">
    <location>
        <begin position="184"/>
        <end position="201"/>
    </location>
</feature>
<evidence type="ECO:0000256" key="1">
    <source>
        <dbReference type="ARBA" id="ARBA00004141"/>
    </source>
</evidence>
<keyword evidence="5 7" id="KW-0472">Membrane</keyword>
<keyword evidence="3 7" id="KW-0812">Transmembrane</keyword>
<gene>
    <name evidence="8" type="ORF">L2737_08140</name>
</gene>
<dbReference type="PANTHER" id="PTHR30569:SF0">
    <property type="entry name" value="CYTOSINE PERMEASE"/>
    <property type="match status" value="1"/>
</dbReference>